<gene>
    <name evidence="4" type="ORF">D915_007627</name>
</gene>
<protein>
    <submittedName>
        <fullName evidence="4">Myotubularin protein 14</fullName>
    </submittedName>
</protein>
<dbReference type="Pfam" id="PF06602">
    <property type="entry name" value="Myotub-related"/>
    <property type="match status" value="1"/>
</dbReference>
<dbReference type="PROSITE" id="PS00383">
    <property type="entry name" value="TYR_PHOSPHATASE_1"/>
    <property type="match status" value="1"/>
</dbReference>
<comment type="caution">
    <text evidence="4">The sequence shown here is derived from an EMBL/GenBank/DDBJ whole genome shotgun (WGS) entry which is preliminary data.</text>
</comment>
<dbReference type="PANTHER" id="PTHR13524:SF2">
    <property type="entry name" value="MYOTUBULARIN-RELATED PROTEIN 14"/>
    <property type="match status" value="1"/>
</dbReference>
<evidence type="ECO:0000256" key="1">
    <source>
        <dbReference type="ARBA" id="ARBA00007471"/>
    </source>
</evidence>
<feature type="compositionally biased region" description="Polar residues" evidence="2">
    <location>
        <begin position="446"/>
        <end position="463"/>
    </location>
</feature>
<dbReference type="InterPro" id="IPR039802">
    <property type="entry name" value="MTMR14"/>
</dbReference>
<evidence type="ECO:0000256" key="2">
    <source>
        <dbReference type="SAM" id="MobiDB-lite"/>
    </source>
</evidence>
<dbReference type="AlphaFoldDB" id="A0A4E0R7R4"/>
<dbReference type="Gene3D" id="3.90.190.10">
    <property type="entry name" value="Protein tyrosine phosphatase superfamily"/>
    <property type="match status" value="1"/>
</dbReference>
<keyword evidence="5" id="KW-1185">Reference proteome</keyword>
<dbReference type="InterPro" id="IPR029021">
    <property type="entry name" value="Prot-tyrosine_phosphatase-like"/>
</dbReference>
<feature type="region of interest" description="Disordered" evidence="2">
    <location>
        <begin position="446"/>
        <end position="468"/>
    </location>
</feature>
<feature type="domain" description="Myotubularin phosphatase" evidence="3">
    <location>
        <begin position="299"/>
        <end position="488"/>
    </location>
</feature>
<dbReference type="GO" id="GO:0004438">
    <property type="term" value="F:phosphatidylinositol-3-phosphate phosphatase activity"/>
    <property type="evidence" value="ECO:0007669"/>
    <property type="project" value="InterPro"/>
</dbReference>
<dbReference type="InterPro" id="IPR016130">
    <property type="entry name" value="Tyr_Pase_AS"/>
</dbReference>
<comment type="similarity">
    <text evidence="1">Belongs to the protein-tyrosine phosphatase family. Non-receptor class myotubularin subfamily.</text>
</comment>
<reference evidence="4" key="1">
    <citation type="submission" date="2019-03" db="EMBL/GenBank/DDBJ databases">
        <title>Improved annotation for the trematode Fasciola hepatica.</title>
        <authorList>
            <person name="Choi Y.-J."/>
            <person name="Martin J."/>
            <person name="Mitreva M."/>
        </authorList>
    </citation>
    <scope>NUCLEOTIDE SEQUENCE [LARGE SCALE GENOMIC DNA]</scope>
</reference>
<sequence length="523" mass="59697">MMTIEETDALRTLIRTMLRQNYSEYVYRICSEDVEGINKRVSELIQKNYSIQEFKNSDGALCAHYPPTILIPWPRTDNTPVSELSSLICQAKTARARTRFVVPAFAFNGKNVCRSSTLSGVLEVYGRQVASVAGFGFDTSLESPVNMNKNFDPKENREDDRSSFSRLRDADCDLLKRFNVHYICDFMVEYKKMKYWVPVTSSEKADPHNRYHDFEIIPMPYPGSEFFRIWRDSGYLMRGLKFDWEQPMVEVILRAESIRKTLLSADIEWQRYKTWDVTTLTTNYLKLLLGLLFEGSGGISVHCVSGWDRTPLFISLMRCLLWADDLVHQSLSPFEMLYVTLAYDWFLFGHKLRTRMEMGEEILRFAFSYLAEVASDISLSVSATYHMVVPPEYPTAENGCQEFVEIKWSPYLAEARREKLRSLTQLFFSMWDNEVEACGIPRAYQTPGQNAPDTWESNGSDWISQSAPSSLSPSFSQFHQPVGAMVSQLSNVVTSAAVAVMSGLAKPLSGSRSVSESETSEPN</sequence>
<organism evidence="4 5">
    <name type="scientific">Fasciola hepatica</name>
    <name type="common">Liver fluke</name>
    <dbReference type="NCBI Taxonomy" id="6192"/>
    <lineage>
        <taxon>Eukaryota</taxon>
        <taxon>Metazoa</taxon>
        <taxon>Spiralia</taxon>
        <taxon>Lophotrochozoa</taxon>
        <taxon>Platyhelminthes</taxon>
        <taxon>Trematoda</taxon>
        <taxon>Digenea</taxon>
        <taxon>Plagiorchiida</taxon>
        <taxon>Echinostomata</taxon>
        <taxon>Echinostomatoidea</taxon>
        <taxon>Fasciolidae</taxon>
        <taxon>Fasciola</taxon>
    </lineage>
</organism>
<dbReference type="SUPFAM" id="SSF52799">
    <property type="entry name" value="(Phosphotyrosine protein) phosphatases II"/>
    <property type="match status" value="1"/>
</dbReference>
<evidence type="ECO:0000313" key="4">
    <source>
        <dbReference type="EMBL" id="THD21741.1"/>
    </source>
</evidence>
<dbReference type="InterPro" id="IPR010569">
    <property type="entry name" value="Myotubularin-like_Pase_dom"/>
</dbReference>
<evidence type="ECO:0000313" key="5">
    <source>
        <dbReference type="Proteomes" id="UP000230066"/>
    </source>
</evidence>
<evidence type="ECO:0000259" key="3">
    <source>
        <dbReference type="Pfam" id="PF06602"/>
    </source>
</evidence>
<accession>A0A4E0R7R4</accession>
<dbReference type="Proteomes" id="UP000230066">
    <property type="component" value="Unassembled WGS sequence"/>
</dbReference>
<proteinExistence type="inferred from homology"/>
<dbReference type="EMBL" id="JXXN02003295">
    <property type="protein sequence ID" value="THD21741.1"/>
    <property type="molecule type" value="Genomic_DNA"/>
</dbReference>
<name>A0A4E0R7R4_FASHE</name>
<dbReference type="PANTHER" id="PTHR13524">
    <property type="entry name" value="MYOTUBULARIN-RELATED"/>
    <property type="match status" value="1"/>
</dbReference>